<dbReference type="InterPro" id="IPR011063">
    <property type="entry name" value="TilS/TtcA_N"/>
</dbReference>
<dbReference type="InterPro" id="IPR015262">
    <property type="entry name" value="tRNA_Ile_lys_synt_subst-bd"/>
</dbReference>
<evidence type="ECO:0000256" key="1">
    <source>
        <dbReference type="ARBA" id="ARBA00004496"/>
    </source>
</evidence>
<evidence type="ECO:0000259" key="9">
    <source>
        <dbReference type="SMART" id="SM00977"/>
    </source>
</evidence>
<dbReference type="PANTHER" id="PTHR43033:SF1">
    <property type="entry name" value="TRNA(ILE)-LYSIDINE SYNTHASE-RELATED"/>
    <property type="match status" value="1"/>
</dbReference>
<evidence type="ECO:0000313" key="10">
    <source>
        <dbReference type="EMBL" id="PZQ19787.1"/>
    </source>
</evidence>
<keyword evidence="3 8" id="KW-0436">Ligase</keyword>
<sequence>MRQGAKRLLPERQLKVHRLTQTLEAALAVLPAGPLLVAYSGGLDSSALLHALAGLDAARLRGLSALHVDHALQPDSRAWSEHCQRFAQALGVPIRRITIEVGSGTGFGPEAAARRARYGAIETVLAPGEILALAHHRDDQAETVLLKLMRGSGPEGLGAMRTLRPLGLGHAWRPLLDLPQAALRDYATVHGLAWVQDPSNFDMTIDRNLVRAQILPRLRERWPEADASIVMASAWARAAADFIEGAAEQALASLQGLDPATLRCRGWLDLPEALRDPALRRWLRGLGLPEPTHFQTAELLRQLAEAGDDRQPCVRWPGAEVRRYRDLLYASAPLRSPPLDWTARLDRGDVELPAELGVLRLAVDAGAPGAETVPPLHVRFRRGGEAIRLPGSEHRRDLAQLFQESGLPPWERGRLPLVFGEDGTLLAVADLWTSEEGQAVFARLGRRVHWIGYAGTRG</sequence>
<dbReference type="Pfam" id="PF09179">
    <property type="entry name" value="TilS"/>
    <property type="match status" value="1"/>
</dbReference>
<proteinExistence type="inferred from homology"/>
<accession>A0A2W5MIR1</accession>
<evidence type="ECO:0000256" key="7">
    <source>
        <dbReference type="ARBA" id="ARBA00048539"/>
    </source>
</evidence>
<dbReference type="GO" id="GO:0032267">
    <property type="term" value="F:tRNA(Ile)-lysidine synthase activity"/>
    <property type="evidence" value="ECO:0007669"/>
    <property type="project" value="UniProtKB-EC"/>
</dbReference>
<name>A0A2W5MIR1_9GAMM</name>
<dbReference type="HAMAP" id="MF_01161">
    <property type="entry name" value="tRNA_Ile_lys_synt"/>
    <property type="match status" value="1"/>
</dbReference>
<dbReference type="GO" id="GO:0006400">
    <property type="term" value="P:tRNA modification"/>
    <property type="evidence" value="ECO:0007669"/>
    <property type="project" value="UniProtKB-UniRule"/>
</dbReference>
<dbReference type="Pfam" id="PF11734">
    <property type="entry name" value="TilS_C"/>
    <property type="match status" value="1"/>
</dbReference>
<keyword evidence="2 8" id="KW-0963">Cytoplasm</keyword>
<dbReference type="InterPro" id="IPR014729">
    <property type="entry name" value="Rossmann-like_a/b/a_fold"/>
</dbReference>
<dbReference type="PANTHER" id="PTHR43033">
    <property type="entry name" value="TRNA(ILE)-LYSIDINE SYNTHASE-RELATED"/>
    <property type="match status" value="1"/>
</dbReference>
<dbReference type="GO" id="GO:0005737">
    <property type="term" value="C:cytoplasm"/>
    <property type="evidence" value="ECO:0007669"/>
    <property type="project" value="UniProtKB-SubCell"/>
</dbReference>
<comment type="caution">
    <text evidence="10">The sequence shown here is derived from an EMBL/GenBank/DDBJ whole genome shotgun (WGS) entry which is preliminary data.</text>
</comment>
<comment type="similarity">
    <text evidence="8">Belongs to the tRNA(Ile)-lysidine synthase family.</text>
</comment>
<dbReference type="NCBIfam" id="TIGR02432">
    <property type="entry name" value="lysidine_TilS_N"/>
    <property type="match status" value="1"/>
</dbReference>
<dbReference type="GO" id="GO:0005524">
    <property type="term" value="F:ATP binding"/>
    <property type="evidence" value="ECO:0007669"/>
    <property type="project" value="UniProtKB-UniRule"/>
</dbReference>
<keyword evidence="5 8" id="KW-0547">Nucleotide-binding</keyword>
<reference evidence="10 11" key="1">
    <citation type="submission" date="2017-08" db="EMBL/GenBank/DDBJ databases">
        <title>Infants hospitalized years apart are colonized by the same room-sourced microbial strains.</title>
        <authorList>
            <person name="Brooks B."/>
            <person name="Olm M.R."/>
            <person name="Firek B.A."/>
            <person name="Baker R."/>
            <person name="Thomas B.C."/>
            <person name="Morowitz M.J."/>
            <person name="Banfield J.F."/>
        </authorList>
    </citation>
    <scope>NUCLEOTIDE SEQUENCE [LARGE SCALE GENOMIC DNA]</scope>
    <source>
        <strain evidence="10">S2_005_003_R2_42</strain>
    </source>
</reference>
<dbReference type="InterPro" id="IPR012094">
    <property type="entry name" value="tRNA_Ile_lys_synt"/>
</dbReference>
<dbReference type="AlphaFoldDB" id="A0A2W5MIR1"/>
<dbReference type="CDD" id="cd01992">
    <property type="entry name" value="TilS_N"/>
    <property type="match status" value="1"/>
</dbReference>
<evidence type="ECO:0000256" key="4">
    <source>
        <dbReference type="ARBA" id="ARBA00022694"/>
    </source>
</evidence>
<organism evidence="10 11">
    <name type="scientific">Rhodanobacter denitrificans</name>
    <dbReference type="NCBI Taxonomy" id="666685"/>
    <lineage>
        <taxon>Bacteria</taxon>
        <taxon>Pseudomonadati</taxon>
        <taxon>Pseudomonadota</taxon>
        <taxon>Gammaproteobacteria</taxon>
        <taxon>Lysobacterales</taxon>
        <taxon>Rhodanobacteraceae</taxon>
        <taxon>Rhodanobacter</taxon>
    </lineage>
</organism>
<dbReference type="InterPro" id="IPR012795">
    <property type="entry name" value="tRNA_Ile_lys_synt_N"/>
</dbReference>
<evidence type="ECO:0000256" key="6">
    <source>
        <dbReference type="ARBA" id="ARBA00022840"/>
    </source>
</evidence>
<dbReference type="EC" id="6.3.4.19" evidence="8"/>
<dbReference type="SUPFAM" id="SSF56037">
    <property type="entry name" value="PheT/TilS domain"/>
    <property type="match status" value="1"/>
</dbReference>
<comment type="catalytic activity">
    <reaction evidence="7 8">
        <text>cytidine(34) in tRNA(Ile2) + L-lysine + ATP = lysidine(34) in tRNA(Ile2) + AMP + diphosphate + H(+)</text>
        <dbReference type="Rhea" id="RHEA:43744"/>
        <dbReference type="Rhea" id="RHEA-COMP:10625"/>
        <dbReference type="Rhea" id="RHEA-COMP:10670"/>
        <dbReference type="ChEBI" id="CHEBI:15378"/>
        <dbReference type="ChEBI" id="CHEBI:30616"/>
        <dbReference type="ChEBI" id="CHEBI:32551"/>
        <dbReference type="ChEBI" id="CHEBI:33019"/>
        <dbReference type="ChEBI" id="CHEBI:82748"/>
        <dbReference type="ChEBI" id="CHEBI:83665"/>
        <dbReference type="ChEBI" id="CHEBI:456215"/>
        <dbReference type="EC" id="6.3.4.19"/>
    </reaction>
</comment>
<protein>
    <recommendedName>
        <fullName evidence="8">tRNA(Ile)-lysidine synthase</fullName>
        <ecNumber evidence="8">6.3.4.19</ecNumber>
    </recommendedName>
    <alternativeName>
        <fullName evidence="8">tRNA(Ile)-2-lysyl-cytidine synthase</fullName>
    </alternativeName>
    <alternativeName>
        <fullName evidence="8">tRNA(Ile)-lysidine synthetase</fullName>
    </alternativeName>
</protein>
<evidence type="ECO:0000313" key="11">
    <source>
        <dbReference type="Proteomes" id="UP000249046"/>
    </source>
</evidence>
<comment type="domain">
    <text evidence="8">The N-terminal region contains the highly conserved SGGXDS motif, predicted to be a P-loop motif involved in ATP binding.</text>
</comment>
<gene>
    <name evidence="8 10" type="primary">tilS</name>
    <name evidence="10" type="ORF">DI564_00650</name>
</gene>
<keyword evidence="6 8" id="KW-0067">ATP-binding</keyword>
<dbReference type="EMBL" id="QFPO01000001">
    <property type="protein sequence ID" value="PZQ19787.1"/>
    <property type="molecule type" value="Genomic_DNA"/>
</dbReference>
<evidence type="ECO:0000256" key="2">
    <source>
        <dbReference type="ARBA" id="ARBA00022490"/>
    </source>
</evidence>
<evidence type="ECO:0000256" key="5">
    <source>
        <dbReference type="ARBA" id="ARBA00022741"/>
    </source>
</evidence>
<dbReference type="SMART" id="SM00977">
    <property type="entry name" value="TilS_C"/>
    <property type="match status" value="1"/>
</dbReference>
<dbReference type="NCBIfam" id="TIGR02433">
    <property type="entry name" value="lysidine_TilS_C"/>
    <property type="match status" value="1"/>
</dbReference>
<dbReference type="Gene3D" id="1.20.59.20">
    <property type="match status" value="1"/>
</dbReference>
<evidence type="ECO:0000256" key="3">
    <source>
        <dbReference type="ARBA" id="ARBA00022598"/>
    </source>
</evidence>
<comment type="function">
    <text evidence="8">Ligates lysine onto the cytidine present at position 34 of the AUA codon-specific tRNA(Ile) that contains the anticodon CAU, in an ATP-dependent manner. Cytidine is converted to lysidine, thus changing the amino acid specificity of the tRNA from methionine to isoleucine.</text>
</comment>
<feature type="domain" description="Lysidine-tRNA(Ile) synthetase C-terminal" evidence="9">
    <location>
        <begin position="376"/>
        <end position="450"/>
    </location>
</feature>
<dbReference type="Pfam" id="PF01171">
    <property type="entry name" value="ATP_bind_3"/>
    <property type="match status" value="1"/>
</dbReference>
<evidence type="ECO:0000256" key="8">
    <source>
        <dbReference type="HAMAP-Rule" id="MF_01161"/>
    </source>
</evidence>
<feature type="binding site" evidence="8">
    <location>
        <begin position="40"/>
        <end position="45"/>
    </location>
    <ligand>
        <name>ATP</name>
        <dbReference type="ChEBI" id="CHEBI:30616"/>
    </ligand>
</feature>
<dbReference type="SUPFAM" id="SSF52402">
    <property type="entry name" value="Adenine nucleotide alpha hydrolases-like"/>
    <property type="match status" value="1"/>
</dbReference>
<dbReference type="SUPFAM" id="SSF82829">
    <property type="entry name" value="MesJ substrate recognition domain-like"/>
    <property type="match status" value="1"/>
</dbReference>
<comment type="subcellular location">
    <subcellularLocation>
        <location evidence="1 8">Cytoplasm</location>
    </subcellularLocation>
</comment>
<keyword evidence="4 8" id="KW-0819">tRNA processing</keyword>
<dbReference type="InterPro" id="IPR012796">
    <property type="entry name" value="Lysidine-tRNA-synth_C"/>
</dbReference>
<dbReference type="Gene3D" id="3.40.50.620">
    <property type="entry name" value="HUPs"/>
    <property type="match status" value="1"/>
</dbReference>
<dbReference type="Proteomes" id="UP000249046">
    <property type="component" value="Unassembled WGS sequence"/>
</dbReference>